<sequence length="199" mass="22118">MERTPGGGTRFSFTRFINNAVPNLALAPQVTELNIAERDALFVYQVSASAPEKLVEESYIAGGITSSTSVSAKIHRALLKNGVIVKDTGRIDTSKVTKNFAHQLSHITSHAQKKLIDMLFFWEEEMMRLNVLRSEAEELKVVIEEEKKVGDGQERVGGLEKRAKELEGLLKLKPSLRGEQVRENEQLPGYVESSRPGPS</sequence>
<keyword evidence="3" id="KW-1185">Reference proteome</keyword>
<gene>
    <name evidence="2" type="ORF">K491DRAFT_692498</name>
</gene>
<accession>A0A6A6TAA9</accession>
<protein>
    <submittedName>
        <fullName evidence="2">Uncharacterized protein</fullName>
    </submittedName>
</protein>
<feature type="region of interest" description="Disordered" evidence="1">
    <location>
        <begin position="177"/>
        <end position="199"/>
    </location>
</feature>
<dbReference type="EMBL" id="MU004343">
    <property type="protein sequence ID" value="KAF2655853.1"/>
    <property type="molecule type" value="Genomic_DNA"/>
</dbReference>
<organism evidence="2 3">
    <name type="scientific">Lophiostoma macrostomum CBS 122681</name>
    <dbReference type="NCBI Taxonomy" id="1314788"/>
    <lineage>
        <taxon>Eukaryota</taxon>
        <taxon>Fungi</taxon>
        <taxon>Dikarya</taxon>
        <taxon>Ascomycota</taxon>
        <taxon>Pezizomycotina</taxon>
        <taxon>Dothideomycetes</taxon>
        <taxon>Pleosporomycetidae</taxon>
        <taxon>Pleosporales</taxon>
        <taxon>Lophiostomataceae</taxon>
        <taxon>Lophiostoma</taxon>
    </lineage>
</organism>
<reference evidence="2" key="1">
    <citation type="journal article" date="2020" name="Stud. Mycol.">
        <title>101 Dothideomycetes genomes: a test case for predicting lifestyles and emergence of pathogens.</title>
        <authorList>
            <person name="Haridas S."/>
            <person name="Albert R."/>
            <person name="Binder M."/>
            <person name="Bloem J."/>
            <person name="Labutti K."/>
            <person name="Salamov A."/>
            <person name="Andreopoulos B."/>
            <person name="Baker S."/>
            <person name="Barry K."/>
            <person name="Bills G."/>
            <person name="Bluhm B."/>
            <person name="Cannon C."/>
            <person name="Castanera R."/>
            <person name="Culley D."/>
            <person name="Daum C."/>
            <person name="Ezra D."/>
            <person name="Gonzalez J."/>
            <person name="Henrissat B."/>
            <person name="Kuo A."/>
            <person name="Liang C."/>
            <person name="Lipzen A."/>
            <person name="Lutzoni F."/>
            <person name="Magnuson J."/>
            <person name="Mondo S."/>
            <person name="Nolan M."/>
            <person name="Ohm R."/>
            <person name="Pangilinan J."/>
            <person name="Park H.-J."/>
            <person name="Ramirez L."/>
            <person name="Alfaro M."/>
            <person name="Sun H."/>
            <person name="Tritt A."/>
            <person name="Yoshinaga Y."/>
            <person name="Zwiers L.-H."/>
            <person name="Turgeon B."/>
            <person name="Goodwin S."/>
            <person name="Spatafora J."/>
            <person name="Crous P."/>
            <person name="Grigoriev I."/>
        </authorList>
    </citation>
    <scope>NUCLEOTIDE SEQUENCE</scope>
    <source>
        <strain evidence="2">CBS 122681</strain>
    </source>
</reference>
<name>A0A6A6TAA9_9PLEO</name>
<evidence type="ECO:0000313" key="3">
    <source>
        <dbReference type="Proteomes" id="UP000799324"/>
    </source>
</evidence>
<dbReference type="AlphaFoldDB" id="A0A6A6TAA9"/>
<dbReference type="Proteomes" id="UP000799324">
    <property type="component" value="Unassembled WGS sequence"/>
</dbReference>
<proteinExistence type="predicted"/>
<dbReference type="OrthoDB" id="5244524at2759"/>
<evidence type="ECO:0000256" key="1">
    <source>
        <dbReference type="SAM" id="MobiDB-lite"/>
    </source>
</evidence>
<evidence type="ECO:0000313" key="2">
    <source>
        <dbReference type="EMBL" id="KAF2655853.1"/>
    </source>
</evidence>